<name>A0ABX1STN0_STACP</name>
<sequence length="94" mass="10594">MDSETLENYIYCIKGLKQANKDMKLGIDDNSIPHMAIEIAKLEELISINKAVQKLPTWDCQVEISNAVTSELNGINESIEELNKETISEDDTHD</sequence>
<gene>
    <name evidence="1" type="ORF">HHM24_13185</name>
</gene>
<comment type="caution">
    <text evidence="1">The sequence shown here is derived from an EMBL/GenBank/DDBJ whole genome shotgun (WGS) entry which is preliminary data.</text>
</comment>
<organism evidence="1 2">
    <name type="scientific">Staphylococcus capitis</name>
    <dbReference type="NCBI Taxonomy" id="29388"/>
    <lineage>
        <taxon>Bacteria</taxon>
        <taxon>Bacillati</taxon>
        <taxon>Bacillota</taxon>
        <taxon>Bacilli</taxon>
        <taxon>Bacillales</taxon>
        <taxon>Staphylococcaceae</taxon>
        <taxon>Staphylococcus</taxon>
    </lineage>
</organism>
<protein>
    <recommendedName>
        <fullName evidence="3">Phage protein</fullName>
    </recommendedName>
</protein>
<dbReference type="Proteomes" id="UP000538955">
    <property type="component" value="Unassembled WGS sequence"/>
</dbReference>
<reference evidence="1 2" key="1">
    <citation type="submission" date="2020-04" db="EMBL/GenBank/DDBJ databases">
        <title>The Epidemiology and Molecular Characteristics of Linezolid-Resistant Staphylococcus capitis in Huashan Hospital, Shanghai.</title>
        <authorList>
            <person name="Ding L."/>
            <person name="Li P."/>
            <person name="Yang Y."/>
            <person name="Lin D."/>
            <person name="Xu X."/>
        </authorList>
    </citation>
    <scope>NUCLEOTIDE SEQUENCE [LARGE SCALE GENOMIC DNA]</scope>
    <source>
        <strain evidence="1 2">17-84</strain>
    </source>
</reference>
<proteinExistence type="predicted"/>
<dbReference type="RefSeq" id="WP_168992809.1">
    <property type="nucleotide sequence ID" value="NZ_JABBMI010000112.1"/>
</dbReference>
<dbReference type="EMBL" id="JABBMI010000112">
    <property type="protein sequence ID" value="NMK55669.1"/>
    <property type="molecule type" value="Genomic_DNA"/>
</dbReference>
<evidence type="ECO:0000313" key="1">
    <source>
        <dbReference type="EMBL" id="NMK55669.1"/>
    </source>
</evidence>
<keyword evidence="2" id="KW-1185">Reference proteome</keyword>
<evidence type="ECO:0000313" key="2">
    <source>
        <dbReference type="Proteomes" id="UP000538955"/>
    </source>
</evidence>
<evidence type="ECO:0008006" key="3">
    <source>
        <dbReference type="Google" id="ProtNLM"/>
    </source>
</evidence>
<accession>A0ABX1STN0</accession>